<dbReference type="Proteomes" id="UP000237246">
    <property type="component" value="Unassembled WGS sequence"/>
</dbReference>
<keyword evidence="3" id="KW-1185">Reference proteome</keyword>
<evidence type="ECO:0000313" key="3">
    <source>
        <dbReference type="Proteomes" id="UP000237246"/>
    </source>
</evidence>
<comment type="caution">
    <text evidence="2">The sequence shown here is derived from an EMBL/GenBank/DDBJ whole genome shotgun (WGS) entry which is preliminary data.</text>
</comment>
<feature type="compositionally biased region" description="Polar residues" evidence="1">
    <location>
        <begin position="203"/>
        <end position="213"/>
    </location>
</feature>
<protein>
    <submittedName>
        <fullName evidence="2">Uncharacterized protein</fullName>
    </submittedName>
</protein>
<name>A0A2P4S7X1_BAMTH</name>
<feature type="compositionally biased region" description="Low complexity" evidence="1">
    <location>
        <begin position="166"/>
        <end position="196"/>
    </location>
</feature>
<dbReference type="OrthoDB" id="9120264at2759"/>
<feature type="compositionally biased region" description="Basic residues" evidence="1">
    <location>
        <begin position="236"/>
        <end position="254"/>
    </location>
</feature>
<evidence type="ECO:0000313" key="2">
    <source>
        <dbReference type="EMBL" id="POI20204.1"/>
    </source>
</evidence>
<evidence type="ECO:0000256" key="1">
    <source>
        <dbReference type="SAM" id="MobiDB-lite"/>
    </source>
</evidence>
<sequence>MKTIRVPVRGDNQYMECTVSPPAVPVPVGFGTTAGPSGTAAAAPLSAQHRDVEAARVGGLLPEEWAALFRERRDLLYPVLPWLENIFAQIQELRWWQITGLESVILALLCQIGLDRDALVQRAQPTLGPVTASLIDALIEIIVSWCGREARRLLGLEDPNAAQVQDDGPAAPSGSAASLPDTAAPSAAPTSSSTGPDTEELPGTSSGAFSRTPGQPGPEAAGPSEQGRSRGSSARGRGRKRSAGGPRRPTKRRAGSTQRAPPPCKRQPPRRL</sequence>
<dbReference type="EMBL" id="PPHD01087125">
    <property type="protein sequence ID" value="POI20204.1"/>
    <property type="molecule type" value="Genomic_DNA"/>
</dbReference>
<feature type="region of interest" description="Disordered" evidence="1">
    <location>
        <begin position="163"/>
        <end position="272"/>
    </location>
</feature>
<accession>A0A2P4S7X1</accession>
<organism evidence="2 3">
    <name type="scientific">Bambusicola thoracicus</name>
    <name type="common">Chinese bamboo-partridge</name>
    <name type="synonym">Perdix thoracica</name>
    <dbReference type="NCBI Taxonomy" id="9083"/>
    <lineage>
        <taxon>Eukaryota</taxon>
        <taxon>Metazoa</taxon>
        <taxon>Chordata</taxon>
        <taxon>Craniata</taxon>
        <taxon>Vertebrata</taxon>
        <taxon>Euteleostomi</taxon>
        <taxon>Archelosauria</taxon>
        <taxon>Archosauria</taxon>
        <taxon>Dinosauria</taxon>
        <taxon>Saurischia</taxon>
        <taxon>Theropoda</taxon>
        <taxon>Coelurosauria</taxon>
        <taxon>Aves</taxon>
        <taxon>Neognathae</taxon>
        <taxon>Galloanserae</taxon>
        <taxon>Galliformes</taxon>
        <taxon>Phasianidae</taxon>
        <taxon>Perdicinae</taxon>
        <taxon>Bambusicola</taxon>
    </lineage>
</organism>
<proteinExistence type="predicted"/>
<dbReference type="AlphaFoldDB" id="A0A2P4S7X1"/>
<gene>
    <name evidence="2" type="ORF">CIB84_016049</name>
</gene>
<reference evidence="2 3" key="1">
    <citation type="submission" date="2018-01" db="EMBL/GenBank/DDBJ databases">
        <title>Comparison of the Chinese Bamboo Partridge and Red Junglefowl genome sequences highlights the importance of demography in genome evolution.</title>
        <authorList>
            <person name="Tiley G.P."/>
            <person name="Kimball R.T."/>
            <person name="Braun E.L."/>
            <person name="Burleigh J.G."/>
        </authorList>
    </citation>
    <scope>NUCLEOTIDE SEQUENCE [LARGE SCALE GENOMIC DNA]</scope>
    <source>
        <strain evidence="2">RTK389</strain>
        <tissue evidence="2">Blood</tissue>
    </source>
</reference>